<dbReference type="Gene3D" id="2.30.29.70">
    <property type="entry name" value="Proteasomal ubiquitin receptor Rpn13/ADRM1"/>
    <property type="match status" value="1"/>
</dbReference>
<dbReference type="GO" id="GO:0005737">
    <property type="term" value="C:cytoplasm"/>
    <property type="evidence" value="ECO:0007669"/>
    <property type="project" value="UniProtKB-SubCell"/>
</dbReference>
<proteinExistence type="predicted"/>
<dbReference type="EMBL" id="KV453910">
    <property type="protein sequence ID" value="ODV80862.1"/>
    <property type="molecule type" value="Genomic_DNA"/>
</dbReference>
<evidence type="ECO:0000313" key="9">
    <source>
        <dbReference type="EMBL" id="ODV80862.1"/>
    </source>
</evidence>
<evidence type="ECO:0000259" key="7">
    <source>
        <dbReference type="PROSITE" id="PS51916"/>
    </source>
</evidence>
<dbReference type="PROSITE" id="PS51917">
    <property type="entry name" value="PRU"/>
    <property type="match status" value="1"/>
</dbReference>
<dbReference type="AlphaFoldDB" id="A0A1E4SN99"/>
<dbReference type="InterPro" id="IPR006773">
    <property type="entry name" value="Rpn13/ADRM1"/>
</dbReference>
<dbReference type="OrthoDB" id="340431at2759"/>
<dbReference type="InterPro" id="IPR038633">
    <property type="entry name" value="Rpn13/ADRM1_Pru_sf"/>
</dbReference>
<feature type="domain" description="DEUBAD" evidence="7">
    <location>
        <begin position="152"/>
        <end position="261"/>
    </location>
</feature>
<dbReference type="InterPro" id="IPR044867">
    <property type="entry name" value="DEUBAD_dom"/>
</dbReference>
<feature type="compositionally biased region" description="Acidic residues" evidence="6">
    <location>
        <begin position="129"/>
        <end position="141"/>
    </location>
</feature>
<dbReference type="Gene3D" id="1.10.2020.20">
    <property type="match status" value="1"/>
</dbReference>
<dbReference type="GO" id="GO:0008541">
    <property type="term" value="C:proteasome regulatory particle, lid subcomplex"/>
    <property type="evidence" value="ECO:0007669"/>
    <property type="project" value="TreeGrafter"/>
</dbReference>
<dbReference type="STRING" id="984487.A0A1E4SN99"/>
<dbReference type="Proteomes" id="UP000094285">
    <property type="component" value="Unassembled WGS sequence"/>
</dbReference>
<evidence type="ECO:0000256" key="3">
    <source>
        <dbReference type="ARBA" id="ARBA00022490"/>
    </source>
</evidence>
<gene>
    <name evidence="9" type="ORF">CANTADRAFT_47098</name>
</gene>
<accession>A0A1E4SN99</accession>
<keyword evidence="3" id="KW-0963">Cytoplasm</keyword>
<evidence type="ECO:0000256" key="5">
    <source>
        <dbReference type="ARBA" id="ARBA00023242"/>
    </source>
</evidence>
<dbReference type="Pfam" id="PF04683">
    <property type="entry name" value="Rpn13_ADRM1_Pru"/>
    <property type="match status" value="1"/>
</dbReference>
<dbReference type="PROSITE" id="PS51916">
    <property type="entry name" value="DEUBAD"/>
    <property type="match status" value="1"/>
</dbReference>
<keyword evidence="10" id="KW-1185">Reference proteome</keyword>
<dbReference type="GeneID" id="30983562"/>
<reference evidence="10" key="1">
    <citation type="submission" date="2016-05" db="EMBL/GenBank/DDBJ databases">
        <title>Comparative genomics of biotechnologically important yeasts.</title>
        <authorList>
            <consortium name="DOE Joint Genome Institute"/>
            <person name="Riley R."/>
            <person name="Haridas S."/>
            <person name="Wolfe K.H."/>
            <person name="Lopes M.R."/>
            <person name="Hittinger C.T."/>
            <person name="Goker M."/>
            <person name="Salamov A."/>
            <person name="Wisecaver J."/>
            <person name="Long T.M."/>
            <person name="Aerts A.L."/>
            <person name="Barry K."/>
            <person name="Choi C."/>
            <person name="Clum A."/>
            <person name="Coughlan A.Y."/>
            <person name="Deshpande S."/>
            <person name="Douglass A.P."/>
            <person name="Hanson S.J."/>
            <person name="Klenk H.-P."/>
            <person name="Labutti K."/>
            <person name="Lapidus A."/>
            <person name="Lindquist E."/>
            <person name="Lipzen A."/>
            <person name="Meier-Kolthoff J.P."/>
            <person name="Ohm R.A."/>
            <person name="Otillar R.P."/>
            <person name="Pangilinan J."/>
            <person name="Peng Y."/>
            <person name="Rokas A."/>
            <person name="Rosa C.A."/>
            <person name="Scheuner C."/>
            <person name="Sibirny A.A."/>
            <person name="Slot J.C."/>
            <person name="Stielow J.B."/>
            <person name="Sun H."/>
            <person name="Kurtzman C.P."/>
            <person name="Blackwell M."/>
            <person name="Grigoriev I.V."/>
            <person name="Jeffries T.W."/>
        </authorList>
    </citation>
    <scope>NUCLEOTIDE SEQUENCE [LARGE SCALE GENOMIC DNA]</scope>
    <source>
        <strain evidence="10">NRRL Y-17324</strain>
    </source>
</reference>
<comment type="subcellular location">
    <subcellularLocation>
        <location evidence="2">Cytoplasm</location>
    </subcellularLocation>
    <subcellularLocation>
        <location evidence="1">Nucleus</location>
    </subcellularLocation>
</comment>
<dbReference type="PANTHER" id="PTHR12225">
    <property type="entry name" value="ADHESION REGULATING MOLECULE 1 110 KDA CELL MEMBRANE GLYCOPROTEIN"/>
    <property type="match status" value="1"/>
</dbReference>
<evidence type="ECO:0008006" key="11">
    <source>
        <dbReference type="Google" id="ProtNLM"/>
    </source>
</evidence>
<protein>
    <recommendedName>
        <fullName evidence="11">Adhesion regulating molecule</fullName>
    </recommendedName>
</protein>
<dbReference type="RefSeq" id="XP_020065984.1">
    <property type="nucleotide sequence ID" value="XM_020209426.1"/>
</dbReference>
<organism evidence="9 10">
    <name type="scientific">Suhomyces tanzawaensis NRRL Y-17324</name>
    <dbReference type="NCBI Taxonomy" id="984487"/>
    <lineage>
        <taxon>Eukaryota</taxon>
        <taxon>Fungi</taxon>
        <taxon>Dikarya</taxon>
        <taxon>Ascomycota</taxon>
        <taxon>Saccharomycotina</taxon>
        <taxon>Pichiomycetes</taxon>
        <taxon>Debaryomycetaceae</taxon>
        <taxon>Suhomyces</taxon>
    </lineage>
</organism>
<keyword evidence="5" id="KW-0539">Nucleus</keyword>
<evidence type="ECO:0000256" key="2">
    <source>
        <dbReference type="ARBA" id="ARBA00004496"/>
    </source>
</evidence>
<dbReference type="GO" id="GO:0070628">
    <property type="term" value="F:proteasome binding"/>
    <property type="evidence" value="ECO:0007669"/>
    <property type="project" value="TreeGrafter"/>
</dbReference>
<dbReference type="InterPro" id="IPR044868">
    <property type="entry name" value="Rpn13/ADRM1_Pru"/>
</dbReference>
<evidence type="ECO:0000256" key="6">
    <source>
        <dbReference type="SAM" id="MobiDB-lite"/>
    </source>
</evidence>
<dbReference type="GO" id="GO:0061133">
    <property type="term" value="F:endopeptidase activator activity"/>
    <property type="evidence" value="ECO:0007669"/>
    <property type="project" value="TreeGrafter"/>
</dbReference>
<dbReference type="InterPro" id="IPR038108">
    <property type="entry name" value="RPN13_DEUBAD_sf"/>
</dbReference>
<feature type="region of interest" description="Disordered" evidence="6">
    <location>
        <begin position="128"/>
        <end position="156"/>
    </location>
</feature>
<dbReference type="PANTHER" id="PTHR12225:SF0">
    <property type="entry name" value="PROTEASOMAL UBIQUITIN RECEPTOR ADRM1"/>
    <property type="match status" value="1"/>
</dbReference>
<dbReference type="GO" id="GO:0005634">
    <property type="term" value="C:nucleus"/>
    <property type="evidence" value="ECO:0007669"/>
    <property type="project" value="UniProtKB-SubCell"/>
</dbReference>
<evidence type="ECO:0000259" key="8">
    <source>
        <dbReference type="PROSITE" id="PS51917"/>
    </source>
</evidence>
<evidence type="ECO:0000256" key="4">
    <source>
        <dbReference type="ARBA" id="ARBA00022942"/>
    </source>
</evidence>
<evidence type="ECO:0000313" key="10">
    <source>
        <dbReference type="Proteomes" id="UP000094285"/>
    </source>
</evidence>
<name>A0A1E4SN99_9ASCO</name>
<keyword evidence="4" id="KW-0647">Proteasome</keyword>
<feature type="domain" description="Pru" evidence="8">
    <location>
        <begin position="1"/>
        <end position="129"/>
    </location>
</feature>
<evidence type="ECO:0000256" key="1">
    <source>
        <dbReference type="ARBA" id="ARBA00004123"/>
    </source>
</evidence>
<sequence length="270" mass="30041">MSKTLKFHAGKVQYDEDTKRCTPLAHKGVISIKPSSEDPDFLAFTWTPKSDTTVGGTVEKDELLLIPGDVSFKHMKSCTTGRVFALTFLSSGAKHLYWLQDVGDIDQPGVLTEKDLGIVKQINELITINEDEDEDEEDEVIKEEKDESSQQQQQPQIPITSIGNFLQPQLVQQHLDKLSPHQIDQLSQHLPASTPATKTEIAQVVRSGFFQQSQRKLSEQLSSGLGAGYLVAQSLKYDYKGEGVDGFLNGIRELTKKEDDDGDDVKPKPQ</sequence>